<feature type="transmembrane region" description="Helical" evidence="6">
    <location>
        <begin position="136"/>
        <end position="153"/>
    </location>
</feature>
<name>A0A430JKQ0_9BACL</name>
<dbReference type="GO" id="GO:0055085">
    <property type="term" value="P:transmembrane transport"/>
    <property type="evidence" value="ECO:0007669"/>
    <property type="project" value="InterPro"/>
</dbReference>
<keyword evidence="5 6" id="KW-0472">Membrane</keyword>
<evidence type="ECO:0000256" key="2">
    <source>
        <dbReference type="ARBA" id="ARBA00022448"/>
    </source>
</evidence>
<comment type="subcellular location">
    <subcellularLocation>
        <location evidence="6">Cell membrane</location>
        <topology evidence="6">Multi-pass membrane protein</topology>
    </subcellularLocation>
    <subcellularLocation>
        <location evidence="1">Membrane</location>
        <topology evidence="1">Multi-pass membrane protein</topology>
    </subcellularLocation>
</comment>
<dbReference type="Gene3D" id="1.10.3720.10">
    <property type="entry name" value="MetI-like"/>
    <property type="match status" value="1"/>
</dbReference>
<comment type="similarity">
    <text evidence="6">Belongs to the binding-protein-dependent transport system permease family.</text>
</comment>
<dbReference type="OrthoDB" id="9785836at2"/>
<feature type="transmembrane region" description="Helical" evidence="6">
    <location>
        <begin position="29"/>
        <end position="48"/>
    </location>
</feature>
<evidence type="ECO:0000256" key="5">
    <source>
        <dbReference type="ARBA" id="ARBA00023136"/>
    </source>
</evidence>
<gene>
    <name evidence="8" type="ORF">EJQ19_01410</name>
</gene>
<evidence type="ECO:0000256" key="6">
    <source>
        <dbReference type="RuleBase" id="RU363032"/>
    </source>
</evidence>
<dbReference type="EMBL" id="RXHU01000007">
    <property type="protein sequence ID" value="RTE11566.1"/>
    <property type="molecule type" value="Genomic_DNA"/>
</dbReference>
<dbReference type="PANTHER" id="PTHR43496:SF1">
    <property type="entry name" value="POLYGALACTURONAN_RHAMNOGALACTURONAN TRANSPORT SYSTEM PERMEASE PROTEIN YTEP"/>
    <property type="match status" value="1"/>
</dbReference>
<dbReference type="PANTHER" id="PTHR43496">
    <property type="entry name" value="PROTEIN LPLB"/>
    <property type="match status" value="1"/>
</dbReference>
<keyword evidence="3 6" id="KW-0812">Transmembrane</keyword>
<dbReference type="GO" id="GO:0005886">
    <property type="term" value="C:plasma membrane"/>
    <property type="evidence" value="ECO:0007669"/>
    <property type="project" value="UniProtKB-SubCell"/>
</dbReference>
<sequence length="318" mass="36122">MNMERALNGNRAAVESKSLTKQLFGSRSWPIYLMILPGLLFFLVFRYIPMGGLVLAFKDYDPITGFADSPWVGLANFRELFTDADFWIIMRNTFVLSAINLFLFFPIPIVVALLLNEVRKPWIKKIVQTTIYIPHFVSWVVVAGITVILFATQDGGINMFLAEHGFERFELLTDPSYFRALFLSQNIWKEMGWNSILFLAALAAVDPGLYEAAYVDGAGRWRQMWHITLPSLRNIAVVLFILRIGHVMDVGFEQILLLQNPLNIGVSDVFDTYVYRNGVQQGEFSYSTAVGLFKSVVGLVLVMTFNRLAKKFGEEGVY</sequence>
<evidence type="ECO:0000313" key="9">
    <source>
        <dbReference type="Proteomes" id="UP000276128"/>
    </source>
</evidence>
<reference evidence="8 9" key="1">
    <citation type="submission" date="2018-12" db="EMBL/GenBank/DDBJ databases">
        <title>Bacillus ochoae sp. nov., Paenibacillus whitsoniae sp. nov., Paenibacillus spiritus sp. nov. Isolated from the Mars Exploration Rover during spacecraft assembly.</title>
        <authorList>
            <person name="Seuylemezian A."/>
            <person name="Vaishampayan P."/>
        </authorList>
    </citation>
    <scope>NUCLEOTIDE SEQUENCE [LARGE SCALE GENOMIC DNA]</scope>
    <source>
        <strain evidence="8 9">MER 54</strain>
    </source>
</reference>
<dbReference type="SUPFAM" id="SSF161098">
    <property type="entry name" value="MetI-like"/>
    <property type="match status" value="1"/>
</dbReference>
<proteinExistence type="inferred from homology"/>
<protein>
    <submittedName>
        <fullName evidence="8">Sugar ABC transporter permease</fullName>
    </submittedName>
</protein>
<dbReference type="InterPro" id="IPR000515">
    <property type="entry name" value="MetI-like"/>
</dbReference>
<keyword evidence="4 6" id="KW-1133">Transmembrane helix</keyword>
<dbReference type="InterPro" id="IPR035906">
    <property type="entry name" value="MetI-like_sf"/>
</dbReference>
<evidence type="ECO:0000256" key="4">
    <source>
        <dbReference type="ARBA" id="ARBA00022989"/>
    </source>
</evidence>
<keyword evidence="9" id="KW-1185">Reference proteome</keyword>
<dbReference type="CDD" id="cd06261">
    <property type="entry name" value="TM_PBP2"/>
    <property type="match status" value="1"/>
</dbReference>
<dbReference type="AlphaFoldDB" id="A0A430JKQ0"/>
<comment type="caution">
    <text evidence="8">The sequence shown here is derived from an EMBL/GenBank/DDBJ whole genome shotgun (WGS) entry which is preliminary data.</text>
</comment>
<keyword evidence="2 6" id="KW-0813">Transport</keyword>
<accession>A0A430JKQ0</accession>
<evidence type="ECO:0000256" key="3">
    <source>
        <dbReference type="ARBA" id="ARBA00022692"/>
    </source>
</evidence>
<feature type="domain" description="ABC transmembrane type-1" evidence="7">
    <location>
        <begin position="90"/>
        <end position="305"/>
    </location>
</feature>
<dbReference type="Pfam" id="PF00528">
    <property type="entry name" value="BPD_transp_1"/>
    <property type="match status" value="1"/>
</dbReference>
<evidence type="ECO:0000256" key="1">
    <source>
        <dbReference type="ARBA" id="ARBA00004141"/>
    </source>
</evidence>
<evidence type="ECO:0000259" key="7">
    <source>
        <dbReference type="PROSITE" id="PS50928"/>
    </source>
</evidence>
<organism evidence="8 9">
    <name type="scientific">Paenibacillus whitsoniae</name>
    <dbReference type="NCBI Taxonomy" id="2496558"/>
    <lineage>
        <taxon>Bacteria</taxon>
        <taxon>Bacillati</taxon>
        <taxon>Bacillota</taxon>
        <taxon>Bacilli</taxon>
        <taxon>Bacillales</taxon>
        <taxon>Paenibacillaceae</taxon>
        <taxon>Paenibacillus</taxon>
    </lineage>
</organism>
<feature type="transmembrane region" description="Helical" evidence="6">
    <location>
        <begin position="94"/>
        <end position="115"/>
    </location>
</feature>
<dbReference type="RefSeq" id="WP_126139512.1">
    <property type="nucleotide sequence ID" value="NZ_RXHU01000007.1"/>
</dbReference>
<dbReference type="PROSITE" id="PS50928">
    <property type="entry name" value="ABC_TM1"/>
    <property type="match status" value="1"/>
</dbReference>
<dbReference type="Proteomes" id="UP000276128">
    <property type="component" value="Unassembled WGS sequence"/>
</dbReference>
<evidence type="ECO:0000313" key="8">
    <source>
        <dbReference type="EMBL" id="RTE11566.1"/>
    </source>
</evidence>